<dbReference type="SUPFAM" id="SSF75420">
    <property type="entry name" value="YhbC-like, N-terminal domain"/>
    <property type="match status" value="1"/>
</dbReference>
<dbReference type="SUPFAM" id="SSF74942">
    <property type="entry name" value="YhbC-like, C-terminal domain"/>
    <property type="match status" value="1"/>
</dbReference>
<dbReference type="Pfam" id="PF17384">
    <property type="entry name" value="DUF150_C"/>
    <property type="match status" value="1"/>
</dbReference>
<evidence type="ECO:0000259" key="5">
    <source>
        <dbReference type="Pfam" id="PF17384"/>
    </source>
</evidence>
<comment type="similarity">
    <text evidence="3">Belongs to the RimP family.</text>
</comment>
<dbReference type="InterPro" id="IPR028998">
    <property type="entry name" value="RimP_C"/>
</dbReference>
<dbReference type="PANTHER" id="PTHR33867:SF1">
    <property type="entry name" value="RIBOSOME MATURATION FACTOR RIMP"/>
    <property type="match status" value="1"/>
</dbReference>
<name>A0A166U058_9CLOT</name>
<reference evidence="6 8" key="1">
    <citation type="journal article" date="2015" name="Biotechnol. Bioeng.">
        <title>Genome sequence and phenotypic characterization of Caulobacter segnis.</title>
        <authorList>
            <person name="Patel S."/>
            <person name="Fletcher B."/>
            <person name="Scott D.C."/>
            <person name="Ely B."/>
        </authorList>
    </citation>
    <scope>NUCLEOTIDE SEQUENCE [LARGE SCALE GENOMIC DNA]</scope>
    <source>
        <strain evidence="6 8">PS02</strain>
    </source>
</reference>
<evidence type="ECO:0000313" key="7">
    <source>
        <dbReference type="EMBL" id="OBR93144.1"/>
    </source>
</evidence>
<dbReference type="CDD" id="cd01734">
    <property type="entry name" value="YlxS_C"/>
    <property type="match status" value="1"/>
</dbReference>
<dbReference type="InterPro" id="IPR035956">
    <property type="entry name" value="RimP_N_sf"/>
</dbReference>
<comment type="subcellular location">
    <subcellularLocation>
        <location evidence="3">Cytoplasm</location>
    </subcellularLocation>
</comment>
<evidence type="ECO:0000256" key="1">
    <source>
        <dbReference type="ARBA" id="ARBA00022490"/>
    </source>
</evidence>
<dbReference type="EMBL" id="LITQ01000003">
    <property type="protein sequence ID" value="OAA94400.1"/>
    <property type="molecule type" value="Genomic_DNA"/>
</dbReference>
<dbReference type="Proteomes" id="UP000093694">
    <property type="component" value="Unassembled WGS sequence"/>
</dbReference>
<dbReference type="InterPro" id="IPR028989">
    <property type="entry name" value="RimP_N"/>
</dbReference>
<dbReference type="GO" id="GO:0005829">
    <property type="term" value="C:cytosol"/>
    <property type="evidence" value="ECO:0007669"/>
    <property type="project" value="TreeGrafter"/>
</dbReference>
<reference evidence="7 9" key="2">
    <citation type="journal article" date="2016" name="Front. Microbiol.">
        <title>Industrial Acetogenic Biocatalysts: A Comparative Metabolic and Genomic Analysis.</title>
        <authorList>
            <person name="Bengelsdorf F."/>
            <person name="Poehlein A."/>
            <person name="Sonja S."/>
            <person name="Erz C."/>
            <person name="Hummel T."/>
            <person name="Hoffmeister S."/>
            <person name="Daniel R."/>
            <person name="Durre P."/>
        </authorList>
    </citation>
    <scope>NUCLEOTIDE SEQUENCE [LARGE SCALE GENOMIC DNA]</scope>
    <source>
        <strain evidence="7 9">PTA-10522</strain>
    </source>
</reference>
<evidence type="ECO:0000259" key="4">
    <source>
        <dbReference type="Pfam" id="PF02576"/>
    </source>
</evidence>
<evidence type="ECO:0000313" key="8">
    <source>
        <dbReference type="Proteomes" id="UP000077384"/>
    </source>
</evidence>
<dbReference type="EMBL" id="LROR01000054">
    <property type="protein sequence ID" value="OBR93144.1"/>
    <property type="molecule type" value="Genomic_DNA"/>
</dbReference>
<dbReference type="Gene3D" id="3.30.300.70">
    <property type="entry name" value="RimP-like superfamily, N-terminal"/>
    <property type="match status" value="1"/>
</dbReference>
<dbReference type="GO" id="GO:0000028">
    <property type="term" value="P:ribosomal small subunit assembly"/>
    <property type="evidence" value="ECO:0007669"/>
    <property type="project" value="TreeGrafter"/>
</dbReference>
<dbReference type="HAMAP" id="MF_01077">
    <property type="entry name" value="RimP"/>
    <property type="match status" value="1"/>
</dbReference>
<evidence type="ECO:0000313" key="6">
    <source>
        <dbReference type="EMBL" id="OAA94400.1"/>
    </source>
</evidence>
<dbReference type="GO" id="GO:0006412">
    <property type="term" value="P:translation"/>
    <property type="evidence" value="ECO:0007669"/>
    <property type="project" value="TreeGrafter"/>
</dbReference>
<dbReference type="AlphaFoldDB" id="A0A166U058"/>
<keyword evidence="9" id="KW-1185">Reference proteome</keyword>
<gene>
    <name evidence="3 6" type="primary">rimP</name>
    <name evidence="7" type="ORF">CLCOS_26160</name>
    <name evidence="6" type="ORF">WX73_02946</name>
</gene>
<feature type="domain" description="Ribosome maturation factor RimP C-terminal" evidence="5">
    <location>
        <begin position="89"/>
        <end position="154"/>
    </location>
</feature>
<dbReference type="PATRIC" id="fig|1705578.3.peg.2602"/>
<organism evidence="6 8">
    <name type="scientific">Clostridium coskatii</name>
    <dbReference type="NCBI Taxonomy" id="1705578"/>
    <lineage>
        <taxon>Bacteria</taxon>
        <taxon>Bacillati</taxon>
        <taxon>Bacillota</taxon>
        <taxon>Clostridia</taxon>
        <taxon>Eubacteriales</taxon>
        <taxon>Clostridiaceae</taxon>
        <taxon>Clostridium</taxon>
    </lineage>
</organism>
<protein>
    <recommendedName>
        <fullName evidence="3">Ribosome maturation factor RimP</fullName>
    </recommendedName>
</protein>
<comment type="function">
    <text evidence="3">Required for maturation of 30S ribosomal subunits.</text>
</comment>
<dbReference type="InterPro" id="IPR036847">
    <property type="entry name" value="RimP_C_sf"/>
</dbReference>
<dbReference type="Pfam" id="PF02576">
    <property type="entry name" value="RimP_N"/>
    <property type="match status" value="1"/>
</dbReference>
<keyword evidence="2 3" id="KW-0690">Ribosome biogenesis</keyword>
<dbReference type="FunFam" id="3.30.300.70:FF:000001">
    <property type="entry name" value="Ribosome maturation factor RimP"/>
    <property type="match status" value="1"/>
</dbReference>
<sequence length="154" mass="18005">MTKNTFMERMSALIQPIVNNLNYELYYLEFKKEGNNNYLRIYIDKKEGNISLEDCESVSRAVSDMLDKEDPIKDPYYLEVSSPGVERKLYTEEHLKRYIGYSVQVNISGLLKGKKKYEGELLDFNSNELKIKCEEEDIAIPRDKILNVNLKGDF</sequence>
<dbReference type="Proteomes" id="UP000077384">
    <property type="component" value="Unassembled WGS sequence"/>
</dbReference>
<evidence type="ECO:0000256" key="2">
    <source>
        <dbReference type="ARBA" id="ARBA00022517"/>
    </source>
</evidence>
<dbReference type="Gene3D" id="2.30.30.180">
    <property type="entry name" value="Ribosome maturation factor RimP, C-terminal domain"/>
    <property type="match status" value="1"/>
</dbReference>
<keyword evidence="1 3" id="KW-0963">Cytoplasm</keyword>
<comment type="caution">
    <text evidence="6">The sequence shown here is derived from an EMBL/GenBank/DDBJ whole genome shotgun (WGS) entry which is preliminary data.</text>
</comment>
<feature type="domain" description="Ribosome maturation factor RimP N-terminal" evidence="4">
    <location>
        <begin position="13"/>
        <end position="86"/>
    </location>
</feature>
<dbReference type="PANTHER" id="PTHR33867">
    <property type="entry name" value="RIBOSOME MATURATION FACTOR RIMP"/>
    <property type="match status" value="1"/>
</dbReference>
<dbReference type="NCBIfam" id="NF000934">
    <property type="entry name" value="PRK00092.3-1"/>
    <property type="match status" value="1"/>
</dbReference>
<dbReference type="RefSeq" id="WP_013237976.1">
    <property type="nucleotide sequence ID" value="NZ_LITQ01000003.1"/>
</dbReference>
<evidence type="ECO:0000256" key="3">
    <source>
        <dbReference type="HAMAP-Rule" id="MF_01077"/>
    </source>
</evidence>
<proteinExistence type="inferred from homology"/>
<evidence type="ECO:0000313" key="9">
    <source>
        <dbReference type="Proteomes" id="UP000093694"/>
    </source>
</evidence>
<accession>A0A166U058</accession>
<dbReference type="InterPro" id="IPR003728">
    <property type="entry name" value="Ribosome_maturation_RimP"/>
</dbReference>